<dbReference type="STRING" id="670052.PA27867_2520"/>
<name>A0A1B1BLR0_9MICO</name>
<evidence type="ECO:0000313" key="4">
    <source>
        <dbReference type="Proteomes" id="UP000092582"/>
    </source>
</evidence>
<organism evidence="3 4">
    <name type="scientific">Cryobacterium arcticum</name>
    <dbReference type="NCBI Taxonomy" id="670052"/>
    <lineage>
        <taxon>Bacteria</taxon>
        <taxon>Bacillati</taxon>
        <taxon>Actinomycetota</taxon>
        <taxon>Actinomycetes</taxon>
        <taxon>Micrococcales</taxon>
        <taxon>Microbacteriaceae</taxon>
        <taxon>Cryobacterium</taxon>
    </lineage>
</organism>
<dbReference type="EMBL" id="CP016282">
    <property type="protein sequence ID" value="ANP73468.1"/>
    <property type="molecule type" value="Genomic_DNA"/>
</dbReference>
<dbReference type="Pfam" id="PF09347">
    <property type="entry name" value="DUF1989"/>
    <property type="match status" value="1"/>
</dbReference>
<dbReference type="Proteomes" id="UP000092582">
    <property type="component" value="Chromosome 1"/>
</dbReference>
<dbReference type="KEGG" id="cart:PA27867_2520"/>
<sequence>MNEATELTSDAAGTASAGAASTASPAGARAHARAQGGTRVSTMPTVPAATAGGWPAGLAENDRFVAETVAGGNYTTLAVQRGTIVEFTDLDGDACAHLAIFNQAQLDERLNVADTVKIQWQAYLGEGAMLLSDRGRVLATIVSDNSGTHDTFAGTSTRAVNETRYGDGSAHGGTPAGRELLILGAAKHGLTPRDLPPTVALFQGVRVAEDGALVFTGSTGPGAAVRLRFELPAVLLVANVPSPVDPRPEYTSTPVRIRAWRGEAATLESPEATATPEAARAFVNTIDYARTRGL</sequence>
<feature type="domain" description="DUF1989" evidence="2">
    <location>
        <begin position="67"/>
        <end position="232"/>
    </location>
</feature>
<dbReference type="PANTHER" id="PTHR31527">
    <property type="entry name" value="RE64534P"/>
    <property type="match status" value="1"/>
</dbReference>
<evidence type="ECO:0000256" key="1">
    <source>
        <dbReference type="SAM" id="MobiDB-lite"/>
    </source>
</evidence>
<proteinExistence type="predicted"/>
<keyword evidence="4" id="KW-1185">Reference proteome</keyword>
<dbReference type="PANTHER" id="PTHR31527:SF0">
    <property type="entry name" value="RE64534P"/>
    <property type="match status" value="1"/>
</dbReference>
<feature type="region of interest" description="Disordered" evidence="1">
    <location>
        <begin position="1"/>
        <end position="44"/>
    </location>
</feature>
<dbReference type="AlphaFoldDB" id="A0A1B1BLR0"/>
<feature type="compositionally biased region" description="Low complexity" evidence="1">
    <location>
        <begin position="11"/>
        <end position="39"/>
    </location>
</feature>
<protein>
    <submittedName>
        <fullName evidence="3">Urea carboxylase-associated protein 2</fullName>
    </submittedName>
</protein>
<evidence type="ECO:0000259" key="2">
    <source>
        <dbReference type="Pfam" id="PF09347"/>
    </source>
</evidence>
<dbReference type="PATRIC" id="fig|670052.7.peg.2589"/>
<dbReference type="NCBIfam" id="TIGR03425">
    <property type="entry name" value="urea_degr_2"/>
    <property type="match status" value="1"/>
</dbReference>
<dbReference type="InterPro" id="IPR017792">
    <property type="entry name" value="UAAP1"/>
</dbReference>
<accession>A0A1B1BLR0</accession>
<reference evidence="3 4" key="1">
    <citation type="submission" date="2016-06" db="EMBL/GenBank/DDBJ databases">
        <title>Genome sequencing of Cryobacterium arcticum PAMC 27867.</title>
        <authorList>
            <person name="Lee J."/>
            <person name="Kim O.-S."/>
        </authorList>
    </citation>
    <scope>NUCLEOTIDE SEQUENCE [LARGE SCALE GENOMIC DNA]</scope>
    <source>
        <strain evidence="3 4">PAMC 27867</strain>
    </source>
</reference>
<gene>
    <name evidence="3" type="ORF">PA27867_2520</name>
</gene>
<dbReference type="InterPro" id="IPR018959">
    <property type="entry name" value="DUF1989"/>
</dbReference>
<evidence type="ECO:0000313" key="3">
    <source>
        <dbReference type="EMBL" id="ANP73468.1"/>
    </source>
</evidence>
<dbReference type="RefSeq" id="WP_236900706.1">
    <property type="nucleotide sequence ID" value="NZ_CP016282.1"/>
</dbReference>